<evidence type="ECO:0000313" key="6">
    <source>
        <dbReference type="Proteomes" id="UP001285636"/>
    </source>
</evidence>
<gene>
    <name evidence="5" type="ORF">RYX45_05395</name>
</gene>
<keyword evidence="1" id="KW-0813">Transport</keyword>
<dbReference type="GO" id="GO:0055085">
    <property type="term" value="P:transmembrane transport"/>
    <property type="evidence" value="ECO:0007669"/>
    <property type="project" value="UniProtKB-ARBA"/>
</dbReference>
<dbReference type="EMBL" id="JAWJAY010000001">
    <property type="protein sequence ID" value="MDV2884604.1"/>
    <property type="molecule type" value="Genomic_DNA"/>
</dbReference>
<dbReference type="InterPro" id="IPR003593">
    <property type="entry name" value="AAA+_ATPase"/>
</dbReference>
<dbReference type="AlphaFoldDB" id="A0AAJ2KTX1"/>
<dbReference type="Proteomes" id="UP001285636">
    <property type="component" value="Unassembled WGS sequence"/>
</dbReference>
<comment type="caution">
    <text evidence="5">The sequence shown here is derived from an EMBL/GenBank/DDBJ whole genome shotgun (WGS) entry which is preliminary data.</text>
</comment>
<feature type="domain" description="ABC transporter" evidence="4">
    <location>
        <begin position="4"/>
        <end position="255"/>
    </location>
</feature>
<dbReference type="SUPFAM" id="SSF52540">
    <property type="entry name" value="P-loop containing nucleoside triphosphate hydrolases"/>
    <property type="match status" value="1"/>
</dbReference>
<dbReference type="InterPro" id="IPR027417">
    <property type="entry name" value="P-loop_NTPase"/>
</dbReference>
<dbReference type="GO" id="GO:0005524">
    <property type="term" value="F:ATP binding"/>
    <property type="evidence" value="ECO:0007669"/>
    <property type="project" value="UniProtKB-KW"/>
</dbReference>
<evidence type="ECO:0000259" key="4">
    <source>
        <dbReference type="PROSITE" id="PS50893"/>
    </source>
</evidence>
<sequence length="261" mass="29243">MSHVKIENISKFYNKNVHALNKLSFTIQKGESIGVLGESGSGKSTLAKILTGIEPATSGTITLDGESLNRKKRKLMSSYRKKVQMIFQDATSALNPRLRVEQSIIEPLSNYPDIIPSYADVSSYPKKRKEQQIVRDLLKMVGLKEEMALMYPDQLSGGQKQRVGIARAIGLEPSLLVCDEPTASLDVTVQKQILDLLKALQNQHNMSILFISHDVRAVYYICTRIIVLKNGEMVDTFKRDELYDEARHPYTKSLIQAASVS</sequence>
<dbReference type="PANTHER" id="PTHR43776">
    <property type="entry name" value="TRANSPORT ATP-BINDING PROTEIN"/>
    <property type="match status" value="1"/>
</dbReference>
<dbReference type="InterPro" id="IPR003439">
    <property type="entry name" value="ABC_transporter-like_ATP-bd"/>
</dbReference>
<dbReference type="PROSITE" id="PS50893">
    <property type="entry name" value="ABC_TRANSPORTER_2"/>
    <property type="match status" value="1"/>
</dbReference>
<dbReference type="Gene3D" id="3.40.50.300">
    <property type="entry name" value="P-loop containing nucleotide triphosphate hydrolases"/>
    <property type="match status" value="1"/>
</dbReference>
<name>A0AAJ2KTX1_ALKPS</name>
<evidence type="ECO:0000256" key="1">
    <source>
        <dbReference type="ARBA" id="ARBA00022448"/>
    </source>
</evidence>
<dbReference type="InterPro" id="IPR017871">
    <property type="entry name" value="ABC_transporter-like_CS"/>
</dbReference>
<keyword evidence="3 5" id="KW-0067">ATP-binding</keyword>
<reference evidence="5" key="1">
    <citation type="submission" date="2023-10" db="EMBL/GenBank/DDBJ databases">
        <title>Screening of Alkalihalophilus pseudofirmusBZ-TG-HK211 and Its Alleviation of Salt Stress on Rapeseed Growth.</title>
        <authorList>
            <person name="Zhao B."/>
            <person name="Guo T."/>
        </authorList>
    </citation>
    <scope>NUCLEOTIDE SEQUENCE</scope>
    <source>
        <strain evidence="5">BZ-TG-HK211</strain>
    </source>
</reference>
<evidence type="ECO:0000313" key="5">
    <source>
        <dbReference type="EMBL" id="MDV2884604.1"/>
    </source>
</evidence>
<dbReference type="PANTHER" id="PTHR43776:SF8">
    <property type="entry name" value="ABC TRANSPORTER, ATP-BINDING PROTEIN"/>
    <property type="match status" value="1"/>
</dbReference>
<keyword evidence="2" id="KW-0547">Nucleotide-binding</keyword>
<evidence type="ECO:0000256" key="3">
    <source>
        <dbReference type="ARBA" id="ARBA00022840"/>
    </source>
</evidence>
<dbReference type="GO" id="GO:0016887">
    <property type="term" value="F:ATP hydrolysis activity"/>
    <property type="evidence" value="ECO:0007669"/>
    <property type="project" value="InterPro"/>
</dbReference>
<organism evidence="5 6">
    <name type="scientific">Alkalihalophilus pseudofirmus</name>
    <name type="common">Bacillus pseudofirmus</name>
    <dbReference type="NCBI Taxonomy" id="79885"/>
    <lineage>
        <taxon>Bacteria</taxon>
        <taxon>Bacillati</taxon>
        <taxon>Bacillota</taxon>
        <taxon>Bacilli</taxon>
        <taxon>Bacillales</taxon>
        <taxon>Bacillaceae</taxon>
        <taxon>Alkalihalophilus</taxon>
    </lineage>
</organism>
<protein>
    <submittedName>
        <fullName evidence="5">Dipeptide/oligopeptide/nickel ABC transporter ATP-binding protein</fullName>
    </submittedName>
</protein>
<dbReference type="PROSITE" id="PS00211">
    <property type="entry name" value="ABC_TRANSPORTER_1"/>
    <property type="match status" value="1"/>
</dbReference>
<dbReference type="Pfam" id="PF00005">
    <property type="entry name" value="ABC_tran"/>
    <property type="match status" value="1"/>
</dbReference>
<evidence type="ECO:0000256" key="2">
    <source>
        <dbReference type="ARBA" id="ARBA00022741"/>
    </source>
</evidence>
<dbReference type="RefSeq" id="WP_323466067.1">
    <property type="nucleotide sequence ID" value="NZ_CP144224.1"/>
</dbReference>
<dbReference type="InterPro" id="IPR050319">
    <property type="entry name" value="ABC_transp_ATP-bind"/>
</dbReference>
<accession>A0AAJ2KTX1</accession>
<dbReference type="SMART" id="SM00382">
    <property type="entry name" value="AAA"/>
    <property type="match status" value="1"/>
</dbReference>
<proteinExistence type="predicted"/>
<dbReference type="CDD" id="cd03257">
    <property type="entry name" value="ABC_NikE_OppD_transporters"/>
    <property type="match status" value="1"/>
</dbReference>